<dbReference type="PANTHER" id="PTHR43393">
    <property type="entry name" value="CYTOKININ RIBOSIDE 5'-MONOPHOSPHATE PHOSPHORIBOHYDROLASE"/>
    <property type="match status" value="1"/>
</dbReference>
<keyword evidence="2" id="KW-0203">Cytokinin biosynthesis</keyword>
<proteinExistence type="inferred from homology"/>
<keyword evidence="2" id="KW-0378">Hydrolase</keyword>
<comment type="caution">
    <text evidence="3">The sequence shown here is derived from an EMBL/GenBank/DDBJ whole genome shotgun (WGS) entry which is preliminary data.</text>
</comment>
<protein>
    <recommendedName>
        <fullName evidence="2">Cytokinin riboside 5'-monophosphate phosphoribohydrolase</fullName>
        <ecNumber evidence="2">3.2.2.n1</ecNumber>
    </recommendedName>
</protein>
<dbReference type="SUPFAM" id="SSF102405">
    <property type="entry name" value="MCP/YpsA-like"/>
    <property type="match status" value="1"/>
</dbReference>
<dbReference type="Pfam" id="PF03641">
    <property type="entry name" value="Lysine_decarbox"/>
    <property type="match status" value="1"/>
</dbReference>
<dbReference type="GO" id="GO:0008714">
    <property type="term" value="F:AMP nucleosidase activity"/>
    <property type="evidence" value="ECO:0007669"/>
    <property type="project" value="UniProtKB-EC"/>
</dbReference>
<evidence type="ECO:0000256" key="1">
    <source>
        <dbReference type="ARBA" id="ARBA00000274"/>
    </source>
</evidence>
<dbReference type="InterPro" id="IPR005269">
    <property type="entry name" value="LOG"/>
</dbReference>
<dbReference type="PANTHER" id="PTHR43393:SF2">
    <property type="entry name" value="CYTOKININ RIBOSIDE 5'-MONOPHOSPHATE PHOSPHORIBOHYDROLASE"/>
    <property type="match status" value="1"/>
</dbReference>
<reference evidence="3" key="1">
    <citation type="journal article" date="2020" name="mSystems">
        <title>Genome- and Community-Level Interaction Insights into Carbon Utilization and Element Cycling Functions of Hydrothermarchaeota in Hydrothermal Sediment.</title>
        <authorList>
            <person name="Zhou Z."/>
            <person name="Liu Y."/>
            <person name="Xu W."/>
            <person name="Pan J."/>
            <person name="Luo Z.H."/>
            <person name="Li M."/>
        </authorList>
    </citation>
    <scope>NUCLEOTIDE SEQUENCE [LARGE SCALE GENOMIC DNA]</scope>
    <source>
        <strain evidence="3">SpSt-1257</strain>
    </source>
</reference>
<sequence>MNSYIVNELKKEEAWRLFKIIGDFIDGFEVMPEFSPSVTVFGSARVKEGNKYYEAARELGYKLAKKGFTIVTGGGPGIMEAANRGAFEAGGNSIGLNIKLPKEQKPNPYTNVTLNFNYFFARKVMLVKYATAFVLFPGGYGTLDELFETLTLIQTKKLKPFPLILYDKEHWDGLLNWLKTNVVSNEYIDEEDLNIFKI</sequence>
<evidence type="ECO:0000313" key="3">
    <source>
        <dbReference type="EMBL" id="HEV09395.1"/>
    </source>
</evidence>
<dbReference type="AlphaFoldDB" id="A0A832DR53"/>
<dbReference type="EMBL" id="DSFC01000184">
    <property type="protein sequence ID" value="HEV09395.1"/>
    <property type="molecule type" value="Genomic_DNA"/>
</dbReference>
<comment type="catalytic activity">
    <reaction evidence="1">
        <text>AMP + H2O = D-ribose 5-phosphate + adenine</text>
        <dbReference type="Rhea" id="RHEA:20129"/>
        <dbReference type="ChEBI" id="CHEBI:15377"/>
        <dbReference type="ChEBI" id="CHEBI:16708"/>
        <dbReference type="ChEBI" id="CHEBI:78346"/>
        <dbReference type="ChEBI" id="CHEBI:456215"/>
        <dbReference type="EC" id="3.2.2.4"/>
    </reaction>
</comment>
<dbReference type="EC" id="3.2.2.n1" evidence="2"/>
<dbReference type="InterPro" id="IPR031100">
    <property type="entry name" value="LOG_fam"/>
</dbReference>
<comment type="similarity">
    <text evidence="2">Belongs to the LOG family.</text>
</comment>
<dbReference type="GO" id="GO:0005829">
    <property type="term" value="C:cytosol"/>
    <property type="evidence" value="ECO:0007669"/>
    <property type="project" value="TreeGrafter"/>
</dbReference>
<gene>
    <name evidence="3" type="ORF">ENO34_03220</name>
</gene>
<evidence type="ECO:0000256" key="2">
    <source>
        <dbReference type="RuleBase" id="RU363015"/>
    </source>
</evidence>
<feature type="non-terminal residue" evidence="3">
    <location>
        <position position="198"/>
    </location>
</feature>
<dbReference type="GO" id="GO:0009691">
    <property type="term" value="P:cytokinin biosynthetic process"/>
    <property type="evidence" value="ECO:0007669"/>
    <property type="project" value="UniProtKB-UniRule"/>
</dbReference>
<dbReference type="Gene3D" id="3.40.50.450">
    <property type="match status" value="1"/>
</dbReference>
<dbReference type="Proteomes" id="UP000885621">
    <property type="component" value="Unassembled WGS sequence"/>
</dbReference>
<accession>A0A832DR53</accession>
<dbReference type="InterPro" id="IPR052341">
    <property type="entry name" value="LOG_family_nucleotidases"/>
</dbReference>
<dbReference type="NCBIfam" id="TIGR00730">
    <property type="entry name" value="Rossman fold protein, TIGR00730 family"/>
    <property type="match status" value="1"/>
</dbReference>
<organism evidence="3">
    <name type="scientific">Sulfurihydrogenibium azorense</name>
    <dbReference type="NCBI Taxonomy" id="309806"/>
    <lineage>
        <taxon>Bacteria</taxon>
        <taxon>Pseudomonadati</taxon>
        <taxon>Aquificota</taxon>
        <taxon>Aquificia</taxon>
        <taxon>Aquificales</taxon>
        <taxon>Hydrogenothermaceae</taxon>
        <taxon>Sulfurihydrogenibium</taxon>
    </lineage>
</organism>
<name>A0A832DR53_9AQUI</name>